<feature type="non-terminal residue" evidence="4">
    <location>
        <position position="521"/>
    </location>
</feature>
<keyword evidence="5" id="KW-1185">Reference proteome</keyword>
<dbReference type="InterPro" id="IPR056336">
    <property type="entry name" value="YVC1_C"/>
</dbReference>
<reference evidence="4 5" key="1">
    <citation type="journal article" date="2024" name="Commun. Biol.">
        <title>Comparative genomic analysis of thermophilic fungi reveals convergent evolutionary adaptations and gene losses.</title>
        <authorList>
            <person name="Steindorff A.S."/>
            <person name="Aguilar-Pontes M.V."/>
            <person name="Robinson A.J."/>
            <person name="Andreopoulos B."/>
            <person name="LaButti K."/>
            <person name="Kuo A."/>
            <person name="Mondo S."/>
            <person name="Riley R."/>
            <person name="Otillar R."/>
            <person name="Haridas S."/>
            <person name="Lipzen A."/>
            <person name="Grimwood J."/>
            <person name="Schmutz J."/>
            <person name="Clum A."/>
            <person name="Reid I.D."/>
            <person name="Moisan M.C."/>
            <person name="Butler G."/>
            <person name="Nguyen T.T.M."/>
            <person name="Dewar K."/>
            <person name="Conant G."/>
            <person name="Drula E."/>
            <person name="Henrissat B."/>
            <person name="Hansel C."/>
            <person name="Singer S."/>
            <person name="Hutchinson M.I."/>
            <person name="de Vries R.P."/>
            <person name="Natvig D.O."/>
            <person name="Powell A.J."/>
            <person name="Tsang A."/>
            <person name="Grigoriev I.V."/>
        </authorList>
    </citation>
    <scope>NUCLEOTIDE SEQUENCE [LARGE SCALE GENOMIC DNA]</scope>
    <source>
        <strain evidence="4 5">CBS 494.80</strain>
    </source>
</reference>
<dbReference type="PANTHER" id="PTHR35859">
    <property type="entry name" value="NONSELECTIVE CATION CHANNEL PROTEIN"/>
    <property type="match status" value="1"/>
</dbReference>
<evidence type="ECO:0000313" key="5">
    <source>
        <dbReference type="Proteomes" id="UP001595075"/>
    </source>
</evidence>
<name>A0ABR4C5A1_9HELO</name>
<dbReference type="Pfam" id="PF23317">
    <property type="entry name" value="YVC1_C"/>
    <property type="match status" value="1"/>
</dbReference>
<feature type="transmembrane region" description="Helical" evidence="2">
    <location>
        <begin position="184"/>
        <end position="206"/>
    </location>
</feature>
<feature type="domain" description="Calcium channel YVC1-like C-terminal transmembrane" evidence="3">
    <location>
        <begin position="61"/>
        <end position="349"/>
    </location>
</feature>
<sequence length="521" mass="58989">MIVEAIYEGRVIYTSSSFIDLLPDHYKHKPISLYNPRRAPILNQYRLIVPRTRNVLEVAQFIVLLTLFLFVMVDRDPTKFGGLELSFIIYTIGWILDQFASILEHGWHVYTQNLWSFLDVIFSVIFWIYLILRIHGWRTGKLEPAQQAMDVLAMGGSILVPRLAFNLMSENMLFVSLRAMMRDFAVLTGLACWCFAGFLLSMAWLSNGGHEPITISKWMLWVWFGLDGTGIQRSVDFHWLLGPILMVTFAFLGNTLFLTILVSMLSTTFSTIVANATAEIQFRRAVLTLEGVKSDAIFAYQPPFNILALLLLTPLTYILTPRWFHKINVAAVRTLNAPILLLIGIIERRSLWKGHKGSQEAGLSRSKSRARLWDFSRGFSVHGDIQAVFDVDPPESIQGESPRGSTLDQDVFEEAFAREFGHEAAAKRSRRGTGKSRRDSVAPLGMLSGAMAGVLSEENENGEILDTKTRLATLEKTTRRIELMLERLCEEFDDSSSRTDTPRDTNTTLYRDTSGTSEIDK</sequence>
<feature type="transmembrane region" description="Helical" evidence="2">
    <location>
        <begin position="55"/>
        <end position="73"/>
    </location>
</feature>
<keyword evidence="2" id="KW-0812">Transmembrane</keyword>
<evidence type="ECO:0000256" key="1">
    <source>
        <dbReference type="SAM" id="MobiDB-lite"/>
    </source>
</evidence>
<gene>
    <name evidence="4" type="ORF">VTL71DRAFT_4262</name>
</gene>
<feature type="transmembrane region" description="Helical" evidence="2">
    <location>
        <begin position="297"/>
        <end position="317"/>
    </location>
</feature>
<feature type="compositionally biased region" description="Basic and acidic residues" evidence="1">
    <location>
        <begin position="492"/>
        <end position="503"/>
    </location>
</feature>
<feature type="transmembrane region" description="Helical" evidence="2">
    <location>
        <begin position="323"/>
        <end position="346"/>
    </location>
</feature>
<keyword evidence="2" id="KW-1133">Transmembrane helix</keyword>
<comment type="caution">
    <text evidence="4">The sequence shown here is derived from an EMBL/GenBank/DDBJ whole genome shotgun (WGS) entry which is preliminary data.</text>
</comment>
<accession>A0ABR4C5A1</accession>
<evidence type="ECO:0000259" key="3">
    <source>
        <dbReference type="Pfam" id="PF23317"/>
    </source>
</evidence>
<dbReference type="Proteomes" id="UP001595075">
    <property type="component" value="Unassembled WGS sequence"/>
</dbReference>
<dbReference type="PANTHER" id="PTHR35859:SF1">
    <property type="entry name" value="NONSELECTIVE CATION CHANNEL PROTEIN"/>
    <property type="match status" value="1"/>
</dbReference>
<feature type="region of interest" description="Disordered" evidence="1">
    <location>
        <begin position="422"/>
        <end position="444"/>
    </location>
</feature>
<dbReference type="EMBL" id="JAZHXI010000013">
    <property type="protein sequence ID" value="KAL2065122.1"/>
    <property type="molecule type" value="Genomic_DNA"/>
</dbReference>
<dbReference type="InterPro" id="IPR052971">
    <property type="entry name" value="TRP_calcium_channel"/>
</dbReference>
<organism evidence="4 5">
    <name type="scientific">Oculimacula yallundae</name>
    <dbReference type="NCBI Taxonomy" id="86028"/>
    <lineage>
        <taxon>Eukaryota</taxon>
        <taxon>Fungi</taxon>
        <taxon>Dikarya</taxon>
        <taxon>Ascomycota</taxon>
        <taxon>Pezizomycotina</taxon>
        <taxon>Leotiomycetes</taxon>
        <taxon>Helotiales</taxon>
        <taxon>Ploettnerulaceae</taxon>
        <taxon>Oculimacula</taxon>
    </lineage>
</organism>
<feature type="transmembrane region" description="Helical" evidence="2">
    <location>
        <begin position="255"/>
        <end position="276"/>
    </location>
</feature>
<proteinExistence type="predicted"/>
<feature type="compositionally biased region" description="Polar residues" evidence="1">
    <location>
        <begin position="509"/>
        <end position="521"/>
    </location>
</feature>
<protein>
    <recommendedName>
        <fullName evidence="3">Calcium channel YVC1-like C-terminal transmembrane domain-containing protein</fullName>
    </recommendedName>
</protein>
<feature type="region of interest" description="Disordered" evidence="1">
    <location>
        <begin position="492"/>
        <end position="521"/>
    </location>
</feature>
<feature type="transmembrane region" description="Helical" evidence="2">
    <location>
        <begin position="114"/>
        <end position="132"/>
    </location>
</feature>
<evidence type="ECO:0000256" key="2">
    <source>
        <dbReference type="SAM" id="Phobius"/>
    </source>
</evidence>
<keyword evidence="2" id="KW-0472">Membrane</keyword>
<evidence type="ECO:0000313" key="4">
    <source>
        <dbReference type="EMBL" id="KAL2065122.1"/>
    </source>
</evidence>